<dbReference type="GeneID" id="78296176"/>
<proteinExistence type="predicted"/>
<feature type="compositionally biased region" description="Pro residues" evidence="1">
    <location>
        <begin position="164"/>
        <end position="182"/>
    </location>
</feature>
<feature type="transmembrane region" description="Helical" evidence="2">
    <location>
        <begin position="225"/>
        <end position="246"/>
    </location>
</feature>
<dbReference type="InterPro" id="IPR008984">
    <property type="entry name" value="SMAD_FHA_dom_sf"/>
</dbReference>
<organism evidence="4 5">
    <name type="scientific">Victivallis vadensis</name>
    <dbReference type="NCBI Taxonomy" id="172901"/>
    <lineage>
        <taxon>Bacteria</taxon>
        <taxon>Pseudomonadati</taxon>
        <taxon>Lentisphaerota</taxon>
        <taxon>Lentisphaeria</taxon>
        <taxon>Victivallales</taxon>
        <taxon>Victivallaceae</taxon>
        <taxon>Victivallis</taxon>
    </lineage>
</organism>
<reference evidence="4 5" key="1">
    <citation type="submission" date="2018-04" db="EMBL/GenBank/DDBJ databases">
        <title>Genomic Encyclopedia of Type Strains, Phase IV (KMG-IV): sequencing the most valuable type-strain genomes for metagenomic binning, comparative biology and taxonomic classification.</title>
        <authorList>
            <person name="Goeker M."/>
        </authorList>
    </citation>
    <scope>NUCLEOTIDE SEQUENCE [LARGE SCALE GENOMIC DNA]</scope>
    <source>
        <strain evidence="4 5">DSM 14823</strain>
    </source>
</reference>
<dbReference type="SUPFAM" id="SSF49879">
    <property type="entry name" value="SMAD/FHA domain"/>
    <property type="match status" value="1"/>
</dbReference>
<dbReference type="Gene3D" id="2.60.200.20">
    <property type="match status" value="1"/>
</dbReference>
<accession>A0A2U1AR08</accession>
<dbReference type="SMART" id="SM00240">
    <property type="entry name" value="FHA"/>
    <property type="match status" value="1"/>
</dbReference>
<evidence type="ECO:0000256" key="2">
    <source>
        <dbReference type="SAM" id="Phobius"/>
    </source>
</evidence>
<evidence type="ECO:0000256" key="1">
    <source>
        <dbReference type="SAM" id="MobiDB-lite"/>
    </source>
</evidence>
<keyword evidence="2" id="KW-0812">Transmembrane</keyword>
<dbReference type="CDD" id="cd00060">
    <property type="entry name" value="FHA"/>
    <property type="match status" value="1"/>
</dbReference>
<evidence type="ECO:0000259" key="3">
    <source>
        <dbReference type="PROSITE" id="PS50006"/>
    </source>
</evidence>
<sequence length="518" mass="56608">MKISFVNGVRSGDEAEFALPEITIGREDGNIVRIPTEGVSRYHARLWLNPDGAWIVSDQGSTNGVKLNGVRITSDRTLAEGDLLEIGDQMIRVSGLAAEPPKVIFNPIPSSVTNPVPGLSGKRTREPGVAPGTGVVRNSAPTEAIPFPAPEAVSPSARTRVLEPLPPVSPKPAPAAPPPPAAEPVAIESAIHSGNFRLFDESKKERKEENAGNAPAKPRRRISNLTFYTVIVCVVVVVISACIRLFSPAPAAKNAANAAAAEKPLTVYYEKVIQAPDNVFRFTMLLENGGATFLLDDIKSMRHVERTEKEIGKSNLDVLRGQLESSGIWTMARPAAPRSRELVNRRLVIAEPTRVADIRVAGQFLPMEFEKAEAAINALAEQYGLQTIALTAEELKSQAEASFVKAEQLFADREALPSNLRDAIARYRLTVSYLDQFSPHPAMWDRARRRLAEAQQLRERKLNALNAEVARLAALKDYGKLRLVYQEVMELVDVGSVPYDKARRGLFAVDNALRGKLK</sequence>
<feature type="domain" description="FHA" evidence="3">
    <location>
        <begin position="22"/>
        <end position="72"/>
    </location>
</feature>
<keyword evidence="2" id="KW-0472">Membrane</keyword>
<evidence type="ECO:0000313" key="4">
    <source>
        <dbReference type="EMBL" id="PVY38771.1"/>
    </source>
</evidence>
<dbReference type="InterPro" id="IPR050923">
    <property type="entry name" value="Cell_Proc_Reg/RNA_Proc"/>
</dbReference>
<feature type="region of interest" description="Disordered" evidence="1">
    <location>
        <begin position="115"/>
        <end position="183"/>
    </location>
</feature>
<dbReference type="AlphaFoldDB" id="A0A2U1AR08"/>
<dbReference type="Proteomes" id="UP000245959">
    <property type="component" value="Unassembled WGS sequence"/>
</dbReference>
<dbReference type="PANTHER" id="PTHR23308">
    <property type="entry name" value="NUCLEAR INHIBITOR OF PROTEIN PHOSPHATASE-1"/>
    <property type="match status" value="1"/>
</dbReference>
<dbReference type="Pfam" id="PF00498">
    <property type="entry name" value="FHA"/>
    <property type="match status" value="1"/>
</dbReference>
<dbReference type="InterPro" id="IPR000253">
    <property type="entry name" value="FHA_dom"/>
</dbReference>
<dbReference type="EMBL" id="QEKH01000024">
    <property type="protein sequence ID" value="PVY38771.1"/>
    <property type="molecule type" value="Genomic_DNA"/>
</dbReference>
<dbReference type="RefSeq" id="WP_116884886.1">
    <property type="nucleotide sequence ID" value="NZ_CABMMC010000093.1"/>
</dbReference>
<comment type="caution">
    <text evidence="4">The sequence shown here is derived from an EMBL/GenBank/DDBJ whole genome shotgun (WGS) entry which is preliminary data.</text>
</comment>
<keyword evidence="5" id="KW-1185">Reference proteome</keyword>
<gene>
    <name evidence="4" type="ORF">C8D82_1247</name>
</gene>
<dbReference type="PROSITE" id="PS50006">
    <property type="entry name" value="FHA_DOMAIN"/>
    <property type="match status" value="1"/>
</dbReference>
<dbReference type="OrthoDB" id="249606at2"/>
<evidence type="ECO:0000313" key="5">
    <source>
        <dbReference type="Proteomes" id="UP000245959"/>
    </source>
</evidence>
<protein>
    <submittedName>
        <fullName evidence="4">FHA domain-containing protein</fullName>
    </submittedName>
</protein>
<keyword evidence="2" id="KW-1133">Transmembrane helix</keyword>
<name>A0A2U1AR08_9BACT</name>